<comment type="caution">
    <text evidence="1">The sequence shown here is derived from an EMBL/GenBank/DDBJ whole genome shotgun (WGS) entry which is preliminary data.</text>
</comment>
<sequence>METREEHPASNHHLLHKFTVSRSFKDVMYLIARKQNTYLTACKVFSLFGVRIHFKQQQQQHSLSPKLIGVGVRIHLKVGNTRHEMYTSNFLVVYVAAGRRNLA</sequence>
<organism evidence="1 2">
    <name type="scientific">Stephania yunnanensis</name>
    <dbReference type="NCBI Taxonomy" id="152371"/>
    <lineage>
        <taxon>Eukaryota</taxon>
        <taxon>Viridiplantae</taxon>
        <taxon>Streptophyta</taxon>
        <taxon>Embryophyta</taxon>
        <taxon>Tracheophyta</taxon>
        <taxon>Spermatophyta</taxon>
        <taxon>Magnoliopsida</taxon>
        <taxon>Ranunculales</taxon>
        <taxon>Menispermaceae</taxon>
        <taxon>Menispermoideae</taxon>
        <taxon>Cissampelideae</taxon>
        <taxon>Stephania</taxon>
    </lineage>
</organism>
<dbReference type="AlphaFoldDB" id="A0AAP0IVA1"/>
<evidence type="ECO:0000313" key="1">
    <source>
        <dbReference type="EMBL" id="KAK9122414.1"/>
    </source>
</evidence>
<dbReference type="EMBL" id="JBBNAF010000008">
    <property type="protein sequence ID" value="KAK9122414.1"/>
    <property type="molecule type" value="Genomic_DNA"/>
</dbReference>
<dbReference type="Proteomes" id="UP001420932">
    <property type="component" value="Unassembled WGS sequence"/>
</dbReference>
<proteinExistence type="predicted"/>
<evidence type="ECO:0000313" key="2">
    <source>
        <dbReference type="Proteomes" id="UP001420932"/>
    </source>
</evidence>
<reference evidence="1 2" key="1">
    <citation type="submission" date="2024-01" db="EMBL/GenBank/DDBJ databases">
        <title>Genome assemblies of Stephania.</title>
        <authorList>
            <person name="Yang L."/>
        </authorList>
    </citation>
    <scope>NUCLEOTIDE SEQUENCE [LARGE SCALE GENOMIC DNA]</scope>
    <source>
        <strain evidence="1">YNDBR</strain>
        <tissue evidence="1">Leaf</tissue>
    </source>
</reference>
<gene>
    <name evidence="1" type="ORF">Syun_020031</name>
</gene>
<accession>A0AAP0IVA1</accession>
<protein>
    <submittedName>
        <fullName evidence="1">Uncharacterized protein</fullName>
    </submittedName>
</protein>
<keyword evidence="2" id="KW-1185">Reference proteome</keyword>
<name>A0AAP0IVA1_9MAGN</name>